<evidence type="ECO:0000313" key="2">
    <source>
        <dbReference type="EMBL" id="QMV40968.1"/>
    </source>
</evidence>
<dbReference type="AlphaFoldDB" id="A0A7G5BVI4"/>
<gene>
    <name evidence="2" type="ORF">FPL14_06895</name>
</gene>
<evidence type="ECO:0000313" key="3">
    <source>
        <dbReference type="Proteomes" id="UP000515679"/>
    </source>
</evidence>
<name>A0A7G5BVI4_9BACL</name>
<evidence type="ECO:0000256" key="1">
    <source>
        <dbReference type="SAM" id="MobiDB-lite"/>
    </source>
</evidence>
<protein>
    <submittedName>
        <fullName evidence="2">Uncharacterized protein</fullName>
    </submittedName>
</protein>
<dbReference type="Proteomes" id="UP000515679">
    <property type="component" value="Chromosome"/>
</dbReference>
<reference evidence="2 3" key="1">
    <citation type="submission" date="2019-07" db="EMBL/GenBank/DDBJ databases">
        <authorList>
            <person name="Kim J.K."/>
            <person name="Cheong H.-M."/>
            <person name="Choi Y."/>
            <person name="Hwang K.J."/>
            <person name="Lee S."/>
            <person name="Choi C."/>
        </authorList>
    </citation>
    <scope>NUCLEOTIDE SEQUENCE [LARGE SCALE GENOMIC DNA]</scope>
    <source>
        <strain evidence="2 3">KS 22</strain>
    </source>
</reference>
<proteinExistence type="predicted"/>
<dbReference type="KEGG" id="cchl:FPL14_06895"/>
<dbReference type="EMBL" id="CP041969">
    <property type="protein sequence ID" value="QMV40968.1"/>
    <property type="molecule type" value="Genomic_DNA"/>
</dbReference>
<dbReference type="RefSeq" id="WP_182302325.1">
    <property type="nucleotide sequence ID" value="NZ_CP041969.1"/>
</dbReference>
<sequence length="39" mass="4128">MKADGTVVGWGSNGRGQSIAPGGSTTWCRSPRDKIIHSR</sequence>
<feature type="compositionally biased region" description="Basic and acidic residues" evidence="1">
    <location>
        <begin position="30"/>
        <end position="39"/>
    </location>
</feature>
<accession>A0A7G5BVI4</accession>
<keyword evidence="3" id="KW-1185">Reference proteome</keyword>
<organism evidence="2 3">
    <name type="scientific">Cohnella cholangitidis</name>
    <dbReference type="NCBI Taxonomy" id="2598458"/>
    <lineage>
        <taxon>Bacteria</taxon>
        <taxon>Bacillati</taxon>
        <taxon>Bacillota</taxon>
        <taxon>Bacilli</taxon>
        <taxon>Bacillales</taxon>
        <taxon>Paenibacillaceae</taxon>
        <taxon>Cohnella</taxon>
    </lineage>
</organism>
<feature type="region of interest" description="Disordered" evidence="1">
    <location>
        <begin position="1"/>
        <end position="39"/>
    </location>
</feature>